<reference evidence="1" key="1">
    <citation type="submission" date="2020-08" db="EMBL/GenBank/DDBJ databases">
        <title>Multicomponent nature underlies the extraordinary mechanical properties of spider dragline silk.</title>
        <authorList>
            <person name="Kono N."/>
            <person name="Nakamura H."/>
            <person name="Mori M."/>
            <person name="Yoshida Y."/>
            <person name="Ohtoshi R."/>
            <person name="Malay A.D."/>
            <person name="Moran D.A.P."/>
            <person name="Tomita M."/>
            <person name="Numata K."/>
            <person name="Arakawa K."/>
        </authorList>
    </citation>
    <scope>NUCLEOTIDE SEQUENCE</scope>
</reference>
<comment type="caution">
    <text evidence="1">The sequence shown here is derived from an EMBL/GenBank/DDBJ whole genome shotgun (WGS) entry which is preliminary data.</text>
</comment>
<accession>A0A8X6YHY2</accession>
<gene>
    <name evidence="1" type="ORF">TNIN_394851</name>
</gene>
<name>A0A8X6YHY2_9ARAC</name>
<sequence>MDGSKLTDNSNADAGVCCNLFSFYTQIGNHSTAFDAKITATHRSCFNGSYIVRFKGGPIQAISSIEAPLSVNILKCQTLAGDLLQCYIDIVMRCIPLHWRFDGSENADCLAKIGQKIFHTSNNTVHFYSAKRIIKKYIREHF</sequence>
<proteinExistence type="predicted"/>
<evidence type="ECO:0000313" key="1">
    <source>
        <dbReference type="EMBL" id="GFY71784.1"/>
    </source>
</evidence>
<dbReference type="AlphaFoldDB" id="A0A8X6YHY2"/>
<keyword evidence="2" id="KW-1185">Reference proteome</keyword>
<dbReference type="EMBL" id="BMAV01019087">
    <property type="protein sequence ID" value="GFY71784.1"/>
    <property type="molecule type" value="Genomic_DNA"/>
</dbReference>
<evidence type="ECO:0000313" key="2">
    <source>
        <dbReference type="Proteomes" id="UP000886998"/>
    </source>
</evidence>
<dbReference type="Proteomes" id="UP000886998">
    <property type="component" value="Unassembled WGS sequence"/>
</dbReference>
<protein>
    <submittedName>
        <fullName evidence="1">Uncharacterized protein</fullName>
    </submittedName>
</protein>
<organism evidence="1 2">
    <name type="scientific">Trichonephila inaurata madagascariensis</name>
    <dbReference type="NCBI Taxonomy" id="2747483"/>
    <lineage>
        <taxon>Eukaryota</taxon>
        <taxon>Metazoa</taxon>
        <taxon>Ecdysozoa</taxon>
        <taxon>Arthropoda</taxon>
        <taxon>Chelicerata</taxon>
        <taxon>Arachnida</taxon>
        <taxon>Araneae</taxon>
        <taxon>Araneomorphae</taxon>
        <taxon>Entelegynae</taxon>
        <taxon>Araneoidea</taxon>
        <taxon>Nephilidae</taxon>
        <taxon>Trichonephila</taxon>
        <taxon>Trichonephila inaurata</taxon>
    </lineage>
</organism>
<dbReference type="OrthoDB" id="8063979at2759"/>